<gene>
    <name evidence="1" type="ordered locus">cce_4999</name>
</gene>
<evidence type="ECO:0000313" key="2">
    <source>
        <dbReference type="Proteomes" id="UP000001203"/>
    </source>
</evidence>
<evidence type="ECO:0000313" key="1">
    <source>
        <dbReference type="EMBL" id="ACB54345.1"/>
    </source>
</evidence>
<protein>
    <submittedName>
        <fullName evidence="1">Uncharacterized protein</fullName>
    </submittedName>
</protein>
<organism evidence="1 2">
    <name type="scientific">Crocosphaera subtropica (strain ATCC 51142 / BH68)</name>
    <name type="common">Cyanothece sp. (strain ATCC 51142)</name>
    <dbReference type="NCBI Taxonomy" id="43989"/>
    <lineage>
        <taxon>Bacteria</taxon>
        <taxon>Bacillati</taxon>
        <taxon>Cyanobacteriota</taxon>
        <taxon>Cyanophyceae</taxon>
        <taxon>Oscillatoriophycideae</taxon>
        <taxon>Chroococcales</taxon>
        <taxon>Aphanothecaceae</taxon>
        <taxon>Crocosphaera</taxon>
        <taxon>Crocosphaera subtropica</taxon>
    </lineage>
</organism>
<dbReference type="Proteomes" id="UP000001203">
    <property type="component" value="Chromosome linear"/>
</dbReference>
<dbReference type="KEGG" id="cyt:cce_4999"/>
<dbReference type="AlphaFoldDB" id="B1X2I4"/>
<keyword evidence="2" id="KW-1185">Reference proteome</keyword>
<dbReference type="HOGENOM" id="CLU_172523_1_0_3"/>
<dbReference type="EMBL" id="CP000807">
    <property type="protein sequence ID" value="ACB54345.1"/>
    <property type="molecule type" value="Genomic_DNA"/>
</dbReference>
<name>B1X2I4_CROS5</name>
<sequence>MTMNTQLVKTLAQIIKSLSEEERILLESELHPQQDWETTKKRILERNQKICQQRGGKPLEPSIDEIFYQMREERSEELMQACFPETVKEEEND</sequence>
<accession>B1X2I4</accession>
<dbReference type="eggNOG" id="ENOG50337B9">
    <property type="taxonomic scope" value="Bacteria"/>
</dbReference>
<reference evidence="1 2" key="1">
    <citation type="journal article" date="2008" name="Proc. Natl. Acad. Sci. U.S.A.">
        <title>The genome of Cyanothece 51142, a unicellular diazotrophic cyanobacterium important in the marine nitrogen cycle.</title>
        <authorList>
            <person name="Welsh E.A."/>
            <person name="Liberton M."/>
            <person name="Stoeckel J."/>
            <person name="Loh T."/>
            <person name="Elvitigala T."/>
            <person name="Wang C."/>
            <person name="Wollam A."/>
            <person name="Fulton R.S."/>
            <person name="Clifton S.W."/>
            <person name="Jacobs J.M."/>
            <person name="Aurora R."/>
            <person name="Ghosh B.K."/>
            <person name="Sherman L.A."/>
            <person name="Smith R.D."/>
            <person name="Wilson R.K."/>
            <person name="Pakrasi H.B."/>
        </authorList>
    </citation>
    <scope>NUCLEOTIDE SEQUENCE [LARGE SCALE GENOMIC DNA]</scope>
    <source>
        <strain evidence="2">ATCC 51142 / BH68</strain>
    </source>
</reference>
<proteinExistence type="predicted"/>
<dbReference type="STRING" id="43989.cce_4999"/>